<feature type="compositionally biased region" description="Low complexity" evidence="1">
    <location>
        <begin position="17"/>
        <end position="34"/>
    </location>
</feature>
<feature type="compositionally biased region" description="Low complexity" evidence="1">
    <location>
        <begin position="152"/>
        <end position="204"/>
    </location>
</feature>
<accession>A0A8C5U6Z1</accession>
<feature type="compositionally biased region" description="Basic residues" evidence="1">
    <location>
        <begin position="209"/>
        <end position="229"/>
    </location>
</feature>
<proteinExistence type="predicted"/>
<evidence type="ECO:0000313" key="3">
    <source>
        <dbReference type="Proteomes" id="UP000694560"/>
    </source>
</evidence>
<feature type="compositionally biased region" description="Basic residues" evidence="1">
    <location>
        <begin position="112"/>
        <end position="128"/>
    </location>
</feature>
<dbReference type="AlphaFoldDB" id="A0A8C5U6Z1"/>
<keyword evidence="3" id="KW-1185">Reference proteome</keyword>
<feature type="compositionally biased region" description="Basic and acidic residues" evidence="1">
    <location>
        <begin position="129"/>
        <end position="140"/>
    </location>
</feature>
<reference evidence="2" key="1">
    <citation type="submission" date="2025-08" db="UniProtKB">
        <authorList>
            <consortium name="Ensembl"/>
        </authorList>
    </citation>
    <scope>IDENTIFICATION</scope>
</reference>
<feature type="region of interest" description="Disordered" evidence="1">
    <location>
        <begin position="1"/>
        <end position="229"/>
    </location>
</feature>
<dbReference type="Proteomes" id="UP000694560">
    <property type="component" value="Unplaced"/>
</dbReference>
<protein>
    <submittedName>
        <fullName evidence="2">Uncharacterized protein</fullName>
    </submittedName>
</protein>
<evidence type="ECO:0000256" key="1">
    <source>
        <dbReference type="SAM" id="MobiDB-lite"/>
    </source>
</evidence>
<reference evidence="2" key="2">
    <citation type="submission" date="2025-09" db="UniProtKB">
        <authorList>
            <consortium name="Ensembl"/>
        </authorList>
    </citation>
    <scope>IDENTIFICATION</scope>
</reference>
<organism evidence="2 3">
    <name type="scientific">Malurus cyaneus samueli</name>
    <dbReference type="NCBI Taxonomy" id="2593467"/>
    <lineage>
        <taxon>Eukaryota</taxon>
        <taxon>Metazoa</taxon>
        <taxon>Chordata</taxon>
        <taxon>Craniata</taxon>
        <taxon>Vertebrata</taxon>
        <taxon>Euteleostomi</taxon>
        <taxon>Archelosauria</taxon>
        <taxon>Archosauria</taxon>
        <taxon>Dinosauria</taxon>
        <taxon>Saurischia</taxon>
        <taxon>Theropoda</taxon>
        <taxon>Coelurosauria</taxon>
        <taxon>Aves</taxon>
        <taxon>Neognathae</taxon>
        <taxon>Neoaves</taxon>
        <taxon>Telluraves</taxon>
        <taxon>Australaves</taxon>
        <taxon>Passeriformes</taxon>
        <taxon>Meliphagoidea</taxon>
        <taxon>Maluridae</taxon>
        <taxon>Malurus</taxon>
    </lineage>
</organism>
<name>A0A8C5U6Z1_9PASS</name>
<dbReference type="Ensembl" id="ENSMCST00000016442.1">
    <property type="protein sequence ID" value="ENSMCSP00000016034.1"/>
    <property type="gene ID" value="ENSMCSG00000011284.1"/>
</dbReference>
<evidence type="ECO:0000313" key="2">
    <source>
        <dbReference type="Ensembl" id="ENSMCSP00000016034.1"/>
    </source>
</evidence>
<sequence>MSVRQGTPKRKRHGGRCQRQAARCAAASRVAGARPTAVVPGHLAGGRAPPARPTPDPRAAGLLEEARRCGARRRERRCPGGGVAASRRGRRPPSAARCGQDACAVRGAAPHRSARSCGHGRRHERRLRRAAEAEPGDKGRAAAMGERLRAQPAAPAGPSPSAAASCSLLGGLRRTASTPRARRSATAAAGGTAPAAATPGAAAAQHGSPAKKCRLRRRVDSGRRHRPRK</sequence>
<feature type="compositionally biased region" description="Basic residues" evidence="1">
    <location>
        <begin position="7"/>
        <end position="16"/>
    </location>
</feature>